<comment type="caution">
    <text evidence="1">The sequence shown here is derived from an EMBL/GenBank/DDBJ whole genome shotgun (WGS) entry which is preliminary data.</text>
</comment>
<protein>
    <submittedName>
        <fullName evidence="1">Defensin-like protein</fullName>
    </submittedName>
</protein>
<proteinExistence type="predicted"/>
<gene>
    <name evidence="1" type="ORF">A2U01_0004404</name>
</gene>
<reference evidence="1 2" key="1">
    <citation type="journal article" date="2018" name="Front. Plant Sci.">
        <title>Red Clover (Trifolium pratense) and Zigzag Clover (T. medium) - A Picture of Genomic Similarities and Differences.</title>
        <authorList>
            <person name="Dluhosova J."/>
            <person name="Istvanek J."/>
            <person name="Nedelnik J."/>
            <person name="Repkova J."/>
        </authorList>
    </citation>
    <scope>NUCLEOTIDE SEQUENCE [LARGE SCALE GENOMIC DNA]</scope>
    <source>
        <strain evidence="2">cv. 10/8</strain>
        <tissue evidence="1">Leaf</tissue>
    </source>
</reference>
<keyword evidence="2" id="KW-1185">Reference proteome</keyword>
<evidence type="ECO:0000313" key="2">
    <source>
        <dbReference type="Proteomes" id="UP000265520"/>
    </source>
</evidence>
<accession>A0A392M9U6</accession>
<evidence type="ECO:0000313" key="1">
    <source>
        <dbReference type="EMBL" id="MCH83578.1"/>
    </source>
</evidence>
<dbReference type="EMBL" id="LXQA010005426">
    <property type="protein sequence ID" value="MCH83578.1"/>
    <property type="molecule type" value="Genomic_DNA"/>
</dbReference>
<dbReference type="AlphaFoldDB" id="A0A392M9U6"/>
<sequence length="253" mass="27951">TPLIMDEATKKCAFGHCARILVDLDLSKGIFDEVMVERDGYAFYVELEERNKRQNVDKPIAHYVEVGIKTVPIMAGKEHTVVQKATTNLSTPRVIEMDCEAEPVQEHVVCVVHDNGGEQATRVAQIEEEQVAAIVTVISDVPSEQNVNGDAAALVNHNEEEQDVTAHYWVKLSKVAACALEDSQPVVAPVLPQVVYDDIEKIKQVWVALEGNNMTGSFTSYVSKKAKKQQQILARSIGNYNTRSKGPPSSYSQ</sequence>
<dbReference type="Proteomes" id="UP000265520">
    <property type="component" value="Unassembled WGS sequence"/>
</dbReference>
<name>A0A392M9U6_9FABA</name>
<feature type="non-terminal residue" evidence="1">
    <location>
        <position position="1"/>
    </location>
</feature>
<organism evidence="1 2">
    <name type="scientific">Trifolium medium</name>
    <dbReference type="NCBI Taxonomy" id="97028"/>
    <lineage>
        <taxon>Eukaryota</taxon>
        <taxon>Viridiplantae</taxon>
        <taxon>Streptophyta</taxon>
        <taxon>Embryophyta</taxon>
        <taxon>Tracheophyta</taxon>
        <taxon>Spermatophyta</taxon>
        <taxon>Magnoliopsida</taxon>
        <taxon>eudicotyledons</taxon>
        <taxon>Gunneridae</taxon>
        <taxon>Pentapetalae</taxon>
        <taxon>rosids</taxon>
        <taxon>fabids</taxon>
        <taxon>Fabales</taxon>
        <taxon>Fabaceae</taxon>
        <taxon>Papilionoideae</taxon>
        <taxon>50 kb inversion clade</taxon>
        <taxon>NPAAA clade</taxon>
        <taxon>Hologalegina</taxon>
        <taxon>IRL clade</taxon>
        <taxon>Trifolieae</taxon>
        <taxon>Trifolium</taxon>
    </lineage>
</organism>